<evidence type="ECO:0000256" key="1">
    <source>
        <dbReference type="ARBA" id="ARBA00006643"/>
    </source>
</evidence>
<dbReference type="Pfam" id="PF01535">
    <property type="entry name" value="PPR"/>
    <property type="match status" value="2"/>
</dbReference>
<evidence type="ECO:0000313" key="4">
    <source>
        <dbReference type="EMBL" id="JAT67804.1"/>
    </source>
</evidence>
<dbReference type="InterPro" id="IPR046960">
    <property type="entry name" value="PPR_At4g14850-like_plant"/>
</dbReference>
<feature type="repeat" description="PPR" evidence="3">
    <location>
        <begin position="132"/>
        <end position="166"/>
    </location>
</feature>
<proteinExistence type="inferred from homology"/>
<dbReference type="NCBIfam" id="TIGR00756">
    <property type="entry name" value="PPR"/>
    <property type="match status" value="4"/>
</dbReference>
<keyword evidence="2" id="KW-0677">Repeat</keyword>
<feature type="repeat" description="PPR" evidence="3">
    <location>
        <begin position="335"/>
        <end position="369"/>
    </location>
</feature>
<dbReference type="Pfam" id="PF13041">
    <property type="entry name" value="PPR_2"/>
    <property type="match status" value="3"/>
</dbReference>
<dbReference type="FunFam" id="1.25.40.10:FF:000333">
    <property type="entry name" value="Pentatricopeptide repeat-containing protein"/>
    <property type="match status" value="1"/>
</dbReference>
<accession>A0A1D1ZLE2</accession>
<dbReference type="InterPro" id="IPR011990">
    <property type="entry name" value="TPR-like_helical_dom_sf"/>
</dbReference>
<sequence length="534" mass="59033">SLSLSLSPPSCGGGLSYACKLLDHTHHSSTVVWNTIIRGLVNHNLPTAAVLAYVKMLKDSTFLPDRFTFPSLFKACALSLAFFMGKTLHGQVIKSVLSDDVYTQATLITMYASCGDLISARAVFDRTGSRRNQVVWSSMISACARNNCPEEALGLFREMEESGEDPDEVTVTSAVSACAELRELEYGKRLHSCIEQSGGSICFVLGTALVDMYAKCGVLDLARKVFDEMSERNVVAWSAMISGCAQNNQCEEALRLFKNMLAEAGDKPNEITIMAVLSACAQLGDLDAGRWVHAYIDKAQIEYSTSLQNSMVDMYSKCGRIDIACQIFDGIEEKDIVSWNIMIAGLAHHGLGKLALEKFSLLQESRLQPDDITFIAVLSACSHAGLVEEGCCYYQHMTEKFAIVPKLEHYGCMVDLFCRAGMLEEAENFIKELPVEPRAAIWGALLNGCRVYNNIRLSGKTAMHLFNIEPDNDGVYVLLSNIFANRQHWEDVRKIRSLMHERGIQKTPGCSSIEVAGVVHEFMTGDNSNKEYRL</sequence>
<reference evidence="4" key="1">
    <citation type="submission" date="2015-07" db="EMBL/GenBank/DDBJ databases">
        <title>Transcriptome Assembly of Anthurium amnicola.</title>
        <authorList>
            <person name="Suzuki J."/>
        </authorList>
    </citation>
    <scope>NUCLEOTIDE SEQUENCE</scope>
</reference>
<dbReference type="PROSITE" id="PS51375">
    <property type="entry name" value="PPR"/>
    <property type="match status" value="3"/>
</dbReference>
<name>A0A1D1ZLE2_9ARAE</name>
<feature type="repeat" description="PPR" evidence="3">
    <location>
        <begin position="233"/>
        <end position="268"/>
    </location>
</feature>
<protein>
    <submittedName>
        <fullName evidence="4">Pentatricopeptide repeat-containing protein At2g29760, chloroplastic</fullName>
    </submittedName>
</protein>
<dbReference type="GO" id="GO:0003723">
    <property type="term" value="F:RNA binding"/>
    <property type="evidence" value="ECO:0007669"/>
    <property type="project" value="InterPro"/>
</dbReference>
<dbReference type="InterPro" id="IPR046848">
    <property type="entry name" value="E_motif"/>
</dbReference>
<dbReference type="FunFam" id="1.25.40.10:FF:000427">
    <property type="entry name" value="Pentatricopeptide repeat-containing protein chloroplastic"/>
    <property type="match status" value="1"/>
</dbReference>
<evidence type="ECO:0000256" key="3">
    <source>
        <dbReference type="PROSITE-ProRule" id="PRU00708"/>
    </source>
</evidence>
<dbReference type="InterPro" id="IPR002885">
    <property type="entry name" value="PPR_rpt"/>
</dbReference>
<comment type="similarity">
    <text evidence="1">Belongs to the PPR family. PCMP-H subfamily.</text>
</comment>
<dbReference type="PANTHER" id="PTHR47926">
    <property type="entry name" value="PENTATRICOPEPTIDE REPEAT-CONTAINING PROTEIN"/>
    <property type="match status" value="1"/>
</dbReference>
<organism evidence="4">
    <name type="scientific">Anthurium amnicola</name>
    <dbReference type="NCBI Taxonomy" id="1678845"/>
    <lineage>
        <taxon>Eukaryota</taxon>
        <taxon>Viridiplantae</taxon>
        <taxon>Streptophyta</taxon>
        <taxon>Embryophyta</taxon>
        <taxon>Tracheophyta</taxon>
        <taxon>Spermatophyta</taxon>
        <taxon>Magnoliopsida</taxon>
        <taxon>Liliopsida</taxon>
        <taxon>Araceae</taxon>
        <taxon>Pothoideae</taxon>
        <taxon>Potheae</taxon>
        <taxon>Anthurium</taxon>
    </lineage>
</organism>
<dbReference type="Gene3D" id="1.25.40.10">
    <property type="entry name" value="Tetratricopeptide repeat domain"/>
    <property type="match status" value="4"/>
</dbReference>
<dbReference type="AlphaFoldDB" id="A0A1D1ZLE2"/>
<dbReference type="EMBL" id="GDJX01000132">
    <property type="protein sequence ID" value="JAT67804.1"/>
    <property type="molecule type" value="Transcribed_RNA"/>
</dbReference>
<evidence type="ECO:0000256" key="2">
    <source>
        <dbReference type="ARBA" id="ARBA00022737"/>
    </source>
</evidence>
<dbReference type="Pfam" id="PF20431">
    <property type="entry name" value="E_motif"/>
    <property type="match status" value="1"/>
</dbReference>
<feature type="non-terminal residue" evidence="4">
    <location>
        <position position="1"/>
    </location>
</feature>
<gene>
    <name evidence="4" type="primary">PCMP-H33_10</name>
    <name evidence="4" type="ORF">g.81190</name>
</gene>
<dbReference type="FunFam" id="1.25.40.10:FF:000184">
    <property type="entry name" value="Pentatricopeptide repeat-containing protein, chloroplastic"/>
    <property type="match status" value="1"/>
</dbReference>
<dbReference type="GO" id="GO:0009451">
    <property type="term" value="P:RNA modification"/>
    <property type="evidence" value="ECO:0007669"/>
    <property type="project" value="InterPro"/>
</dbReference>